<name>A0ACC0UET0_9AGAM</name>
<sequence>MLFFPGTSQASERVDATPIRRRSTTISMMEEEFGIRELPQTTRLGIPSKLRLLPPKRKRSSTQVPEPRRNSPFLEGSWEAVWDCDVDIANGNFVEPPLEEDVNVSGSVSDYQGQDNQLDHDFVTPTNGDPWSTNGEITPQFSSNFPNTPNPGPLGRKGHFDRCREFLGFNASHPADSEPDES</sequence>
<evidence type="ECO:0000313" key="2">
    <source>
        <dbReference type="Proteomes" id="UP001207468"/>
    </source>
</evidence>
<gene>
    <name evidence="1" type="ORF">F5148DRAFT_1282223</name>
</gene>
<dbReference type="Proteomes" id="UP001207468">
    <property type="component" value="Unassembled WGS sequence"/>
</dbReference>
<protein>
    <submittedName>
        <fullName evidence="1">Uncharacterized protein</fullName>
    </submittedName>
</protein>
<organism evidence="1 2">
    <name type="scientific">Russula earlei</name>
    <dbReference type="NCBI Taxonomy" id="71964"/>
    <lineage>
        <taxon>Eukaryota</taxon>
        <taxon>Fungi</taxon>
        <taxon>Dikarya</taxon>
        <taxon>Basidiomycota</taxon>
        <taxon>Agaricomycotina</taxon>
        <taxon>Agaricomycetes</taxon>
        <taxon>Russulales</taxon>
        <taxon>Russulaceae</taxon>
        <taxon>Russula</taxon>
    </lineage>
</organism>
<reference evidence="1" key="1">
    <citation type="submission" date="2021-03" db="EMBL/GenBank/DDBJ databases">
        <title>Evolutionary priming and transition to the ectomycorrhizal habit in an iconic lineage of mushroom-forming fungi: is preadaptation a requirement?</title>
        <authorList>
            <consortium name="DOE Joint Genome Institute"/>
            <person name="Looney B.P."/>
            <person name="Miyauchi S."/>
            <person name="Morin E."/>
            <person name="Drula E."/>
            <person name="Courty P.E."/>
            <person name="Chicoki N."/>
            <person name="Fauchery L."/>
            <person name="Kohler A."/>
            <person name="Kuo A."/>
            <person name="LaButti K."/>
            <person name="Pangilinan J."/>
            <person name="Lipzen A."/>
            <person name="Riley R."/>
            <person name="Andreopoulos W."/>
            <person name="He G."/>
            <person name="Johnson J."/>
            <person name="Barry K.W."/>
            <person name="Grigoriev I.V."/>
            <person name="Nagy L."/>
            <person name="Hibbett D."/>
            <person name="Henrissat B."/>
            <person name="Matheny P.B."/>
            <person name="Labbe J."/>
            <person name="Martin A.F."/>
        </authorList>
    </citation>
    <scope>NUCLEOTIDE SEQUENCE</scope>
    <source>
        <strain evidence="1">BPL698</strain>
    </source>
</reference>
<proteinExistence type="predicted"/>
<accession>A0ACC0UET0</accession>
<comment type="caution">
    <text evidence="1">The sequence shown here is derived from an EMBL/GenBank/DDBJ whole genome shotgun (WGS) entry which is preliminary data.</text>
</comment>
<dbReference type="EMBL" id="JAGFNK010000048">
    <property type="protein sequence ID" value="KAI9510131.1"/>
    <property type="molecule type" value="Genomic_DNA"/>
</dbReference>
<evidence type="ECO:0000313" key="1">
    <source>
        <dbReference type="EMBL" id="KAI9510131.1"/>
    </source>
</evidence>
<keyword evidence="2" id="KW-1185">Reference proteome</keyword>